<dbReference type="GO" id="GO:0004601">
    <property type="term" value="F:peroxidase activity"/>
    <property type="evidence" value="ECO:0007669"/>
    <property type="project" value="TreeGrafter"/>
</dbReference>
<comment type="cofactor">
    <cofactor evidence="6">
        <name>[4Fe-4S] cluster</name>
        <dbReference type="ChEBI" id="CHEBI:49883"/>
    </cofactor>
    <text evidence="6">Binds 1 [4Fe-4S] cluster.</text>
</comment>
<keyword evidence="3 6" id="KW-0560">Oxidoreductase</keyword>
<keyword evidence="1 6" id="KW-0963">Cytoplasm</keyword>
<dbReference type="NCBIfam" id="TIGR01703">
    <property type="entry name" value="hybrid_clust"/>
    <property type="match status" value="1"/>
</dbReference>
<feature type="binding site" evidence="6">
    <location>
        <position position="17"/>
    </location>
    <ligand>
        <name>[4Fe-4S] cluster</name>
        <dbReference type="ChEBI" id="CHEBI:49883"/>
    </ligand>
</feature>
<dbReference type="PANTHER" id="PTHR30109">
    <property type="entry name" value="HYDROXYLAMINE REDUCTASE"/>
    <property type="match status" value="1"/>
</dbReference>
<feature type="binding site" evidence="6">
    <location>
        <position position="5"/>
    </location>
    <ligand>
        <name>[4Fe-4S] cluster</name>
        <dbReference type="ChEBI" id="CHEBI:49883"/>
    </ligand>
</feature>
<evidence type="ECO:0000313" key="8">
    <source>
        <dbReference type="Proteomes" id="UP000007254"/>
    </source>
</evidence>
<dbReference type="Gene3D" id="1.20.1270.20">
    <property type="match status" value="2"/>
</dbReference>
<keyword evidence="4 6" id="KW-0408">Iron</keyword>
<dbReference type="KEGG" id="stq:Spith_2065"/>
<dbReference type="CDD" id="cd01914">
    <property type="entry name" value="HCP"/>
    <property type="match status" value="1"/>
</dbReference>
<dbReference type="EC" id="1.7.99.1" evidence="6"/>
<evidence type="ECO:0000256" key="5">
    <source>
        <dbReference type="ARBA" id="ARBA00023014"/>
    </source>
</evidence>
<keyword evidence="6" id="KW-0004">4Fe-4S</keyword>
<dbReference type="InterPro" id="IPR016099">
    <property type="entry name" value="Prismane-like_a/b-sand"/>
</dbReference>
<dbReference type="SUPFAM" id="SSF56821">
    <property type="entry name" value="Prismane protein-like"/>
    <property type="match status" value="1"/>
</dbReference>
<feature type="binding site" evidence="6">
    <location>
        <position position="456"/>
    </location>
    <ligand>
        <name>hybrid [4Fe-2O-2S] cluster</name>
        <dbReference type="ChEBI" id="CHEBI:60519"/>
    </ligand>
</feature>
<sequence length="552" mass="61537">MSMFCFQCQEAARGTGCEIRGVCGKTDEVSNLQDVLIHVLKGVAFYHRAAREAGIESQKAEDLIIEGLFTTVTNVNFDPDDFVKRIHQALHVRETLRKSLHESGIRLQEPDFARWHEGSPTEWKRKGYTWGPRRTEDPDVRSLKELLLYGIKGMAAYTHHAAVLGYRDERIISFIERALLATEDTTLSPNELIDMVMECGRTGLLAMELLDEANTSTYGNPEVSTVNLGVRNRPGILVSGHDLKDLEDLLEQSKDAGIDIYTHGEMLPAHYYPFFKRYPHFAGNYGNAWWKQVEEFEAFGGPILMTTNCLVPPPANATYRSRLYTTGPVRYPGARHIPERTPGARKDFSRLIEHAKTCPPPTQLEEGTIVGGFAHHQVAAVADKVLEAIKTGKITRFVVMAGCDGRSPSRSYYTEFARSLPQDAVILTAGCAKYRYNKLPLGEIDGIPRVLDAGQCNDSYSLIKTALTLKEALGLTSVNDLPIVYNIAWYEQKAVIVLLALLSLGVKRIHLGPSLPAFLSERVRDILIREFEIGTIATVDDDLDRMLGAAMV</sequence>
<dbReference type="Gene3D" id="3.40.50.2030">
    <property type="match status" value="2"/>
</dbReference>
<dbReference type="PIRSF" id="PIRSF000076">
    <property type="entry name" value="HCP"/>
    <property type="match status" value="1"/>
</dbReference>
<comment type="cofactor">
    <cofactor evidence="6">
        <name>hybrid [4Fe-2O-2S] cluster</name>
        <dbReference type="ChEBI" id="CHEBI:60519"/>
    </cofactor>
    <text evidence="6">Binds 1 hybrid [4Fe-2O-2S] cluster.</text>
</comment>
<dbReference type="Proteomes" id="UP000007254">
    <property type="component" value="Chromosome"/>
</dbReference>
<dbReference type="GO" id="GO:0051539">
    <property type="term" value="F:4 iron, 4 sulfur cluster binding"/>
    <property type="evidence" value="ECO:0007669"/>
    <property type="project" value="UniProtKB-KW"/>
</dbReference>
<dbReference type="EMBL" id="CP002903">
    <property type="protein sequence ID" value="AEJ62322.1"/>
    <property type="molecule type" value="Genomic_DNA"/>
</dbReference>
<feature type="binding site" description="via persulfide group" evidence="6">
    <location>
        <position position="403"/>
    </location>
    <ligand>
        <name>hybrid [4Fe-2O-2S] cluster</name>
        <dbReference type="ChEBI" id="CHEBI:60519"/>
    </ligand>
</feature>
<protein>
    <recommendedName>
        <fullName evidence="6">Hydroxylamine reductase</fullName>
        <ecNumber evidence="6">1.7.99.1</ecNumber>
    </recommendedName>
    <alternativeName>
        <fullName evidence="6">Hybrid-cluster protein</fullName>
        <shortName evidence="6">HCP</shortName>
    </alternativeName>
    <alternativeName>
        <fullName evidence="6">Prismane protein</fullName>
    </alternativeName>
</protein>
<dbReference type="RefSeq" id="WP_014625640.1">
    <property type="nucleotide sequence ID" value="NC_017583.1"/>
</dbReference>
<keyword evidence="8" id="KW-1185">Reference proteome</keyword>
<comment type="catalytic activity">
    <reaction evidence="6">
        <text>A + NH4(+) + H2O = hydroxylamine + AH2 + H(+)</text>
        <dbReference type="Rhea" id="RHEA:22052"/>
        <dbReference type="ChEBI" id="CHEBI:13193"/>
        <dbReference type="ChEBI" id="CHEBI:15377"/>
        <dbReference type="ChEBI" id="CHEBI:15378"/>
        <dbReference type="ChEBI" id="CHEBI:15429"/>
        <dbReference type="ChEBI" id="CHEBI:17499"/>
        <dbReference type="ChEBI" id="CHEBI:28938"/>
        <dbReference type="EC" id="1.7.99.1"/>
    </reaction>
</comment>
<evidence type="ECO:0000256" key="4">
    <source>
        <dbReference type="ARBA" id="ARBA00023004"/>
    </source>
</evidence>
<gene>
    <name evidence="6" type="primary">hcp</name>
    <name evidence="7" type="ordered locus">Spith_2065</name>
</gene>
<organism evidence="7 8">
    <name type="scientific">Winmispira thermophila (strain ATCC 700085 / DSM 6578 / Z-1203)</name>
    <name type="common">Spirochaeta thermophila</name>
    <dbReference type="NCBI Taxonomy" id="869211"/>
    <lineage>
        <taxon>Bacteria</taxon>
        <taxon>Pseudomonadati</taxon>
        <taxon>Spirochaetota</taxon>
        <taxon>Spirochaetia</taxon>
        <taxon>Winmispirales</taxon>
        <taxon>Winmispiraceae</taxon>
        <taxon>Winmispira</taxon>
    </lineage>
</organism>
<comment type="subcellular location">
    <subcellularLocation>
        <location evidence="6">Cytoplasm</location>
    </subcellularLocation>
</comment>
<accession>G0GEX8</accession>
<evidence type="ECO:0000256" key="2">
    <source>
        <dbReference type="ARBA" id="ARBA00022723"/>
    </source>
</evidence>
<dbReference type="GO" id="GO:0050418">
    <property type="term" value="F:hydroxylamine reductase activity"/>
    <property type="evidence" value="ECO:0007669"/>
    <property type="project" value="UniProtKB-UniRule"/>
</dbReference>
<dbReference type="AlphaFoldDB" id="G0GEX8"/>
<feature type="binding site" evidence="6">
    <location>
        <position position="265"/>
    </location>
    <ligand>
        <name>hybrid [4Fe-2O-2S] cluster</name>
        <dbReference type="ChEBI" id="CHEBI:60519"/>
    </ligand>
</feature>
<keyword evidence="2 6" id="KW-0479">Metal-binding</keyword>
<feature type="binding site" evidence="6">
    <location>
        <position position="309"/>
    </location>
    <ligand>
        <name>hybrid [4Fe-2O-2S] cluster</name>
        <dbReference type="ChEBI" id="CHEBI:60519"/>
    </ligand>
</feature>
<dbReference type="PANTHER" id="PTHR30109:SF0">
    <property type="entry name" value="HYDROXYLAMINE REDUCTASE"/>
    <property type="match status" value="1"/>
</dbReference>
<dbReference type="InterPro" id="IPR011254">
    <property type="entry name" value="Prismane-like_sf"/>
</dbReference>
<evidence type="ECO:0000256" key="3">
    <source>
        <dbReference type="ARBA" id="ARBA00023002"/>
    </source>
</evidence>
<evidence type="ECO:0000313" key="7">
    <source>
        <dbReference type="EMBL" id="AEJ62322.1"/>
    </source>
</evidence>
<feature type="binding site" evidence="6">
    <location>
        <position position="241"/>
    </location>
    <ligand>
        <name>hybrid [4Fe-2O-2S] cluster</name>
        <dbReference type="ChEBI" id="CHEBI:60519"/>
    </ligand>
</feature>
<dbReference type="FunFam" id="1.20.1270.20:FF:000001">
    <property type="entry name" value="Hydroxylamine reductase"/>
    <property type="match status" value="1"/>
</dbReference>
<dbReference type="Pfam" id="PF03063">
    <property type="entry name" value="Prismane"/>
    <property type="match status" value="1"/>
</dbReference>
<dbReference type="STRING" id="869211.Spith_2065"/>
<dbReference type="HAMAP" id="MF_00069">
    <property type="entry name" value="Hydroxylam_reduct"/>
    <property type="match status" value="1"/>
</dbReference>
<proteinExistence type="inferred from homology"/>
<dbReference type="InterPro" id="IPR010048">
    <property type="entry name" value="Hydroxylam_reduct"/>
</dbReference>
<feature type="binding site" evidence="6">
    <location>
        <position position="491"/>
    </location>
    <ligand>
        <name>hybrid [4Fe-2O-2S] cluster</name>
        <dbReference type="ChEBI" id="CHEBI:60519"/>
    </ligand>
</feature>
<feature type="binding site" evidence="6">
    <location>
        <position position="493"/>
    </location>
    <ligand>
        <name>hybrid [4Fe-2O-2S] cluster</name>
        <dbReference type="ChEBI" id="CHEBI:60519"/>
    </ligand>
</feature>
<reference evidence="7 8" key="1">
    <citation type="submission" date="2011-06" db="EMBL/GenBank/DDBJ databases">
        <title>The complete genome of Spirochaeta thermophila DSM 6578.</title>
        <authorList>
            <consortium name="US DOE Joint Genome Institute (JGI-PGF)"/>
            <person name="Lucas S."/>
            <person name="Lapidus A."/>
            <person name="Bruce D."/>
            <person name="Goodwin L."/>
            <person name="Pitluck S."/>
            <person name="Peters L."/>
            <person name="Kyrpides N."/>
            <person name="Mavromatis K."/>
            <person name="Ivanova N."/>
            <person name="Mikailova N."/>
            <person name="Pagani I."/>
            <person name="Chertkov O."/>
            <person name="Detter J.C."/>
            <person name="Tapia R."/>
            <person name="Han C."/>
            <person name="Land M."/>
            <person name="Hauser L."/>
            <person name="Markowitz V."/>
            <person name="Cheng J.-F."/>
            <person name="Hugenholtz P."/>
            <person name="Woyke T."/>
            <person name="Wu D."/>
            <person name="Spring S."/>
            <person name="Merkhoffer B."/>
            <person name="Schneider S."/>
            <person name="Klenk H.-P."/>
            <person name="Eisen J.A."/>
        </authorList>
    </citation>
    <scope>NUCLEOTIDE SEQUENCE [LARGE SCALE GENOMIC DNA]</scope>
    <source>
        <strain evidence="8">ATCC 700085 / DSM 6578 / Z-1203</strain>
    </source>
</reference>
<dbReference type="HOGENOM" id="CLU_038344_2_0_12"/>
<evidence type="ECO:0000256" key="1">
    <source>
        <dbReference type="ARBA" id="ARBA00022490"/>
    </source>
</evidence>
<dbReference type="InterPro" id="IPR004137">
    <property type="entry name" value="HCP/CODH"/>
</dbReference>
<dbReference type="GO" id="GO:0005737">
    <property type="term" value="C:cytoplasm"/>
    <property type="evidence" value="ECO:0007669"/>
    <property type="project" value="UniProtKB-SubCell"/>
</dbReference>
<dbReference type="GO" id="GO:0046872">
    <property type="term" value="F:metal ion binding"/>
    <property type="evidence" value="ECO:0007669"/>
    <property type="project" value="UniProtKB-KW"/>
</dbReference>
<feature type="binding site" evidence="6">
    <location>
        <position position="8"/>
    </location>
    <ligand>
        <name>[4Fe-4S] cluster</name>
        <dbReference type="ChEBI" id="CHEBI:49883"/>
    </ligand>
</feature>
<comment type="similarity">
    <text evidence="6">Belongs to the HCP family.</text>
</comment>
<evidence type="ECO:0000256" key="6">
    <source>
        <dbReference type="HAMAP-Rule" id="MF_00069"/>
    </source>
</evidence>
<dbReference type="NCBIfam" id="NF003658">
    <property type="entry name" value="PRK05290.1"/>
    <property type="match status" value="1"/>
</dbReference>
<dbReference type="OrthoDB" id="9761526at2"/>
<feature type="modified residue" description="Cysteine persulfide" evidence="6">
    <location>
        <position position="403"/>
    </location>
</feature>
<comment type="function">
    <text evidence="6">Catalyzes the reduction of hydroxylamine to form NH(3) and H(2)O.</text>
</comment>
<keyword evidence="5 6" id="KW-0411">Iron-sulfur</keyword>
<dbReference type="GO" id="GO:0042542">
    <property type="term" value="P:response to hydrogen peroxide"/>
    <property type="evidence" value="ECO:0007669"/>
    <property type="project" value="TreeGrafter"/>
</dbReference>
<name>G0GEX8_WINT7</name>
<feature type="binding site" evidence="6">
    <location>
        <position position="431"/>
    </location>
    <ligand>
        <name>hybrid [4Fe-2O-2S] cluster</name>
        <dbReference type="ChEBI" id="CHEBI:60519"/>
    </ligand>
</feature>
<dbReference type="InterPro" id="IPR016100">
    <property type="entry name" value="Prismane_a-bundle"/>
</dbReference>
<feature type="binding site" evidence="6">
    <location>
        <position position="23"/>
    </location>
    <ligand>
        <name>[4Fe-4S] cluster</name>
        <dbReference type="ChEBI" id="CHEBI:49883"/>
    </ligand>
</feature>